<evidence type="ECO:0000313" key="2">
    <source>
        <dbReference type="Proteomes" id="UP000195991"/>
    </source>
</evidence>
<sequence>MKTYTGFEAIERMKTHWIQRKGAPMALAFTIENCVLTYSPKYKDNGRNSDIPLEFFFKNRFVDYEEKEN</sequence>
<dbReference type="RefSeq" id="WP_001996427.1">
    <property type="nucleotide sequence ID" value="NZ_FMBI01000039.1"/>
</dbReference>
<protein>
    <submittedName>
        <fullName evidence="1">Uncharacterized protein</fullName>
    </submittedName>
</protein>
<dbReference type="AlphaFoldDB" id="A0A1C4FZ36"/>
<organism evidence="1 2">
    <name type="scientific">Bacillus thuringiensis</name>
    <dbReference type="NCBI Taxonomy" id="1428"/>
    <lineage>
        <taxon>Bacteria</taxon>
        <taxon>Bacillati</taxon>
        <taxon>Bacillota</taxon>
        <taxon>Bacilli</taxon>
        <taxon>Bacillales</taxon>
        <taxon>Bacillaceae</taxon>
        <taxon>Bacillus</taxon>
        <taxon>Bacillus cereus group</taxon>
    </lineage>
</organism>
<dbReference type="Proteomes" id="UP000195991">
    <property type="component" value="Unassembled WGS sequence"/>
</dbReference>
<accession>A0A1C4FZ36</accession>
<dbReference type="EMBL" id="FMBI01000039">
    <property type="protein sequence ID" value="SCC60781.1"/>
    <property type="molecule type" value="Genomic_DNA"/>
</dbReference>
<name>A0A1C4FZ36_BACTU</name>
<evidence type="ECO:0000313" key="1">
    <source>
        <dbReference type="EMBL" id="SCC60781.1"/>
    </source>
</evidence>
<proteinExistence type="predicted"/>
<gene>
    <name evidence="1" type="ORF">BTT61001_04936</name>
</gene>
<reference evidence="1 2" key="1">
    <citation type="submission" date="2016-08" db="EMBL/GenBank/DDBJ databases">
        <authorList>
            <person name="Seilhamer J.J."/>
        </authorList>
    </citation>
    <scope>NUCLEOTIDE SEQUENCE [LARGE SCALE GENOMIC DNA]</scope>
    <source>
        <strain evidence="1 2">IEBC_T61001</strain>
    </source>
</reference>